<dbReference type="RefSeq" id="WP_174559481.1">
    <property type="nucleotide sequence ID" value="NZ_CADDTS010000027.1"/>
</dbReference>
<proteinExistence type="predicted"/>
<dbReference type="AlphaFoldDB" id="A0A811GIH9"/>
<evidence type="ECO:0000313" key="2">
    <source>
        <dbReference type="Proteomes" id="UP000489961"/>
    </source>
</evidence>
<organism evidence="1 2">
    <name type="scientific">Acinetobacter bouvetii</name>
    <dbReference type="NCBI Taxonomy" id="202951"/>
    <lineage>
        <taxon>Bacteria</taxon>
        <taxon>Pseudomonadati</taxon>
        <taxon>Pseudomonadota</taxon>
        <taxon>Gammaproteobacteria</taxon>
        <taxon>Moraxellales</taxon>
        <taxon>Moraxellaceae</taxon>
        <taxon>Acinetobacter</taxon>
    </lineage>
</organism>
<accession>A0A811GIH9</accession>
<evidence type="ECO:0000313" key="1">
    <source>
        <dbReference type="EMBL" id="CAB1214467.1"/>
    </source>
</evidence>
<comment type="caution">
    <text evidence="1">The sequence shown here is derived from an EMBL/GenBank/DDBJ whole genome shotgun (WGS) entry which is preliminary data.</text>
</comment>
<reference evidence="1 2" key="1">
    <citation type="submission" date="2020-02" db="EMBL/GenBank/DDBJ databases">
        <authorList>
            <person name="Chaudhuri R."/>
        </authorList>
    </citation>
    <scope>NUCLEOTIDE SEQUENCE [LARGE SCALE GENOMIC DNA]</scope>
    <source>
        <strain evidence="1">SFB21</strain>
    </source>
</reference>
<protein>
    <submittedName>
        <fullName evidence="1">Uncharacterized protein</fullName>
    </submittedName>
</protein>
<sequence>MTEVSRLAIKYQLTRIEAEELLALLQDTRNQNFTYSSELSSYITDNNLGNLYPNISGIVHMKQEIDEWDFKGGFNKKTYAIICKELNLKNKNSGAQAIGFTPYSDL</sequence>
<dbReference type="Proteomes" id="UP000489961">
    <property type="component" value="Unassembled WGS sequence"/>
</dbReference>
<dbReference type="EMBL" id="CADDTS010000027">
    <property type="protein sequence ID" value="CAB1214467.1"/>
    <property type="molecule type" value="Genomic_DNA"/>
</dbReference>
<name>A0A811GIH9_9GAMM</name>
<gene>
    <name evidence="1" type="ORF">SFB21_1569</name>
</gene>